<evidence type="ECO:0000313" key="3">
    <source>
        <dbReference type="Proteomes" id="UP000054279"/>
    </source>
</evidence>
<dbReference type="InterPro" id="IPR015943">
    <property type="entry name" value="WD40/YVTN_repeat-like_dom_sf"/>
</dbReference>
<feature type="non-terminal residue" evidence="2">
    <location>
        <position position="243"/>
    </location>
</feature>
<dbReference type="HOGENOM" id="CLU_1144963_0_0_1"/>
<dbReference type="Proteomes" id="UP000054279">
    <property type="component" value="Unassembled WGS sequence"/>
</dbReference>
<evidence type="ECO:0000313" key="2">
    <source>
        <dbReference type="EMBL" id="KIJ44196.1"/>
    </source>
</evidence>
<dbReference type="Pfam" id="PF20770">
    <property type="entry name" value="PAN2_N"/>
    <property type="match status" value="1"/>
</dbReference>
<dbReference type="InterPro" id="IPR048841">
    <property type="entry name" value="PAN2_N"/>
</dbReference>
<dbReference type="SUPFAM" id="SSF50978">
    <property type="entry name" value="WD40 repeat-like"/>
    <property type="match status" value="1"/>
</dbReference>
<sequence>MTYNVIAPIVQQDLYPLPISALAFDPVSDTLWAGNSAGIVAAYHGSSRARGVYFPVGDGRPVRKIAAGDIQIRALPDSGVGLGAWSKGGVNKWYLRPAPSSIVTFASHPNNSHSLVSATNTPELLMHNTSTGNPIRTLSCPAQISHLHFSQSVLISGSADGVLRTHDIRTSMRRDDGTLGELSVKAHLGGVQGLDASGNFVYSIGWSLRQSHPVTDQFVKVYDLRMFRPLTPIPFLAGPAFLN</sequence>
<dbReference type="PANTHER" id="PTHR15728">
    <property type="entry name" value="DEADENYLATION COMPLEX CATALYTIC SUBUNIT PAN2"/>
    <property type="match status" value="1"/>
</dbReference>
<name>A0A0C9W004_SPHS4</name>
<dbReference type="InterPro" id="IPR050785">
    <property type="entry name" value="PAN2-PAN3_catalytic_subunit"/>
</dbReference>
<accession>A0A0C9W004</accession>
<dbReference type="OrthoDB" id="16516at2759"/>
<dbReference type="GO" id="GO:0000932">
    <property type="term" value="C:P-body"/>
    <property type="evidence" value="ECO:0007669"/>
    <property type="project" value="TreeGrafter"/>
</dbReference>
<dbReference type="GO" id="GO:0000289">
    <property type="term" value="P:nuclear-transcribed mRNA poly(A) tail shortening"/>
    <property type="evidence" value="ECO:0007669"/>
    <property type="project" value="TreeGrafter"/>
</dbReference>
<gene>
    <name evidence="2" type="ORF">M422DRAFT_252212</name>
</gene>
<dbReference type="EMBL" id="KN837118">
    <property type="protein sequence ID" value="KIJ44196.1"/>
    <property type="molecule type" value="Genomic_DNA"/>
</dbReference>
<reference evidence="2 3" key="1">
    <citation type="submission" date="2014-06" db="EMBL/GenBank/DDBJ databases">
        <title>Evolutionary Origins and Diversification of the Mycorrhizal Mutualists.</title>
        <authorList>
            <consortium name="DOE Joint Genome Institute"/>
            <consortium name="Mycorrhizal Genomics Consortium"/>
            <person name="Kohler A."/>
            <person name="Kuo A."/>
            <person name="Nagy L.G."/>
            <person name="Floudas D."/>
            <person name="Copeland A."/>
            <person name="Barry K.W."/>
            <person name="Cichocki N."/>
            <person name="Veneault-Fourrey C."/>
            <person name="LaButti K."/>
            <person name="Lindquist E.A."/>
            <person name="Lipzen A."/>
            <person name="Lundell T."/>
            <person name="Morin E."/>
            <person name="Murat C."/>
            <person name="Riley R."/>
            <person name="Ohm R."/>
            <person name="Sun H."/>
            <person name="Tunlid A."/>
            <person name="Henrissat B."/>
            <person name="Grigoriev I.V."/>
            <person name="Hibbett D.S."/>
            <person name="Martin F."/>
        </authorList>
    </citation>
    <scope>NUCLEOTIDE SEQUENCE [LARGE SCALE GENOMIC DNA]</scope>
    <source>
        <strain evidence="2 3">SS14</strain>
    </source>
</reference>
<keyword evidence="3" id="KW-1185">Reference proteome</keyword>
<organism evidence="2 3">
    <name type="scientific">Sphaerobolus stellatus (strain SS14)</name>
    <dbReference type="NCBI Taxonomy" id="990650"/>
    <lineage>
        <taxon>Eukaryota</taxon>
        <taxon>Fungi</taxon>
        <taxon>Dikarya</taxon>
        <taxon>Basidiomycota</taxon>
        <taxon>Agaricomycotina</taxon>
        <taxon>Agaricomycetes</taxon>
        <taxon>Phallomycetidae</taxon>
        <taxon>Geastrales</taxon>
        <taxon>Sphaerobolaceae</taxon>
        <taxon>Sphaerobolus</taxon>
    </lineage>
</organism>
<evidence type="ECO:0000259" key="1">
    <source>
        <dbReference type="Pfam" id="PF20770"/>
    </source>
</evidence>
<feature type="domain" description="PAN2-PAN3 deadenylation complex catalytic subunit PAN2 N-terminal" evidence="1">
    <location>
        <begin position="181"/>
        <end position="242"/>
    </location>
</feature>
<dbReference type="Gene3D" id="2.130.10.10">
    <property type="entry name" value="YVTN repeat-like/Quinoprotein amine dehydrogenase"/>
    <property type="match status" value="1"/>
</dbReference>
<dbReference type="PANTHER" id="PTHR15728:SF0">
    <property type="entry name" value="PAN2-PAN3 DEADENYLATION COMPLEX CATALYTIC SUBUNIT PAN2"/>
    <property type="match status" value="1"/>
</dbReference>
<protein>
    <recommendedName>
        <fullName evidence="1">PAN2-PAN3 deadenylation complex catalytic subunit PAN2 N-terminal domain-containing protein</fullName>
    </recommendedName>
</protein>
<proteinExistence type="predicted"/>
<dbReference type="InterPro" id="IPR036322">
    <property type="entry name" value="WD40_repeat_dom_sf"/>
</dbReference>
<dbReference type="GO" id="GO:0031251">
    <property type="term" value="C:PAN complex"/>
    <property type="evidence" value="ECO:0007669"/>
    <property type="project" value="TreeGrafter"/>
</dbReference>
<dbReference type="GO" id="GO:0004535">
    <property type="term" value="F:poly(A)-specific ribonuclease activity"/>
    <property type="evidence" value="ECO:0007669"/>
    <property type="project" value="TreeGrafter"/>
</dbReference>
<dbReference type="AlphaFoldDB" id="A0A0C9W004"/>